<dbReference type="AlphaFoldDB" id="I0YNI3"/>
<dbReference type="RefSeq" id="XP_005644496.1">
    <property type="nucleotide sequence ID" value="XM_005644439.1"/>
</dbReference>
<dbReference type="EMBL" id="AGSI01000017">
    <property type="protein sequence ID" value="EIE19952.1"/>
    <property type="molecule type" value="Genomic_DNA"/>
</dbReference>
<gene>
    <name evidence="1" type="ORF">COCSUDRAFT_34135</name>
</gene>
<protein>
    <submittedName>
        <fullName evidence="1">Uncharacterized protein</fullName>
    </submittedName>
</protein>
<name>I0YNI3_COCSC</name>
<accession>I0YNI3</accession>
<keyword evidence="2" id="KW-1185">Reference proteome</keyword>
<proteinExistence type="predicted"/>
<comment type="caution">
    <text evidence="1">The sequence shown here is derived from an EMBL/GenBank/DDBJ whole genome shotgun (WGS) entry which is preliminary data.</text>
</comment>
<reference evidence="1 2" key="1">
    <citation type="journal article" date="2012" name="Genome Biol.">
        <title>The genome of the polar eukaryotic microalga coccomyxa subellipsoidea reveals traits of cold adaptation.</title>
        <authorList>
            <person name="Blanc G."/>
            <person name="Agarkova I."/>
            <person name="Grimwood J."/>
            <person name="Kuo A."/>
            <person name="Brueggeman A."/>
            <person name="Dunigan D."/>
            <person name="Gurnon J."/>
            <person name="Ladunga I."/>
            <person name="Lindquist E."/>
            <person name="Lucas S."/>
            <person name="Pangilinan J."/>
            <person name="Proschold T."/>
            <person name="Salamov A."/>
            <person name="Schmutz J."/>
            <person name="Weeks D."/>
            <person name="Yamada T."/>
            <person name="Claverie J.M."/>
            <person name="Grigoriev I."/>
            <person name="Van Etten J."/>
            <person name="Lomsadze A."/>
            <person name="Borodovsky M."/>
        </authorList>
    </citation>
    <scope>NUCLEOTIDE SEQUENCE [LARGE SCALE GENOMIC DNA]</scope>
    <source>
        <strain evidence="1 2">C-169</strain>
    </source>
</reference>
<dbReference type="GeneID" id="17037926"/>
<sequence length="70" mass="7851">MCTQADADQNRYPKCLLCLPPSNSKSLSKHISFSLNLKDSACSLLPDLLSIKRILSKAKLINYCYFRSPS</sequence>
<dbReference type="KEGG" id="csl:COCSUDRAFT_34135"/>
<dbReference type="Proteomes" id="UP000007264">
    <property type="component" value="Unassembled WGS sequence"/>
</dbReference>
<evidence type="ECO:0000313" key="1">
    <source>
        <dbReference type="EMBL" id="EIE19952.1"/>
    </source>
</evidence>
<evidence type="ECO:0000313" key="2">
    <source>
        <dbReference type="Proteomes" id="UP000007264"/>
    </source>
</evidence>
<organism evidence="1 2">
    <name type="scientific">Coccomyxa subellipsoidea (strain C-169)</name>
    <name type="common">Green microalga</name>
    <dbReference type="NCBI Taxonomy" id="574566"/>
    <lineage>
        <taxon>Eukaryota</taxon>
        <taxon>Viridiplantae</taxon>
        <taxon>Chlorophyta</taxon>
        <taxon>core chlorophytes</taxon>
        <taxon>Trebouxiophyceae</taxon>
        <taxon>Trebouxiophyceae incertae sedis</taxon>
        <taxon>Coccomyxaceae</taxon>
        <taxon>Coccomyxa</taxon>
        <taxon>Coccomyxa subellipsoidea</taxon>
    </lineage>
</organism>